<dbReference type="EMBL" id="AP014854">
    <property type="protein sequence ID" value="BAS01046.1"/>
    <property type="molecule type" value="Genomic_DNA"/>
</dbReference>
<accession>A0A182D6L2</accession>
<reference evidence="1" key="1">
    <citation type="journal article" date="2015" name="Genome Announc.">
        <title>Complete Genome Sequence of the Bacteriochlorophyll b-Producing Photosynthetic Bacterium Blastochloris viridis.</title>
        <authorList>
            <person name="Tsukatani Y."/>
            <person name="Hirose Y."/>
            <person name="Harada J."/>
            <person name="Misawa N."/>
            <person name="Mori K."/>
            <person name="Inoue K."/>
            <person name="Tamiaki H."/>
        </authorList>
    </citation>
    <scope>NUCLEOTIDE SEQUENCE [LARGE SCALE GENOMIC DNA]</scope>
    <source>
        <strain evidence="1">DSM 133</strain>
    </source>
</reference>
<evidence type="ECO:0000313" key="1">
    <source>
        <dbReference type="EMBL" id="BAS01046.1"/>
    </source>
</evidence>
<gene>
    <name evidence="1" type="ORF">BV133_3452</name>
</gene>
<dbReference type="AlphaFoldDB" id="A0A182D6L2"/>
<organism evidence="1">
    <name type="scientific">Blastochloris viridis</name>
    <name type="common">Rhodopseudomonas viridis</name>
    <dbReference type="NCBI Taxonomy" id="1079"/>
    <lineage>
        <taxon>Bacteria</taxon>
        <taxon>Pseudomonadati</taxon>
        <taxon>Pseudomonadota</taxon>
        <taxon>Alphaproteobacteria</taxon>
        <taxon>Hyphomicrobiales</taxon>
        <taxon>Blastochloridaceae</taxon>
        <taxon>Blastochloris</taxon>
    </lineage>
</organism>
<protein>
    <submittedName>
        <fullName evidence="1">Uncharacterized protein</fullName>
    </submittedName>
</protein>
<name>A0A182D6L2_BLAVI</name>
<sequence length="38" mass="4263">MPIGGGEALISPVPYDTYGRQGELSYVRRRSPHVRTFV</sequence>
<proteinExistence type="predicted"/>